<dbReference type="InterPro" id="IPR014347">
    <property type="entry name" value="Tautomerase/MIF_sf"/>
</dbReference>
<dbReference type="Pfam" id="PF14832">
    <property type="entry name" value="Tautomerase_3"/>
    <property type="match status" value="1"/>
</dbReference>
<organism evidence="2 3">
    <name type="scientific">Xylaria multiplex</name>
    <dbReference type="NCBI Taxonomy" id="323545"/>
    <lineage>
        <taxon>Eukaryota</taxon>
        <taxon>Fungi</taxon>
        <taxon>Dikarya</taxon>
        <taxon>Ascomycota</taxon>
        <taxon>Pezizomycotina</taxon>
        <taxon>Sordariomycetes</taxon>
        <taxon>Xylariomycetidae</taxon>
        <taxon>Xylariales</taxon>
        <taxon>Xylariaceae</taxon>
        <taxon>Xylaria</taxon>
    </lineage>
</organism>
<feature type="domain" description="Tautomerase cis-CaaD-like" evidence="1">
    <location>
        <begin position="1"/>
        <end position="136"/>
    </location>
</feature>
<name>A0A7C8MRC2_9PEZI</name>
<reference evidence="2 3" key="1">
    <citation type="submission" date="2019-12" db="EMBL/GenBank/DDBJ databases">
        <title>Draft genome sequence of the ascomycete Xylaria multiplex DSM 110363.</title>
        <authorList>
            <person name="Buettner E."/>
            <person name="Kellner H."/>
        </authorList>
    </citation>
    <scope>NUCLEOTIDE SEQUENCE [LARGE SCALE GENOMIC DNA]</scope>
    <source>
        <strain evidence="2 3">DSM 110363</strain>
    </source>
</reference>
<accession>A0A7C8MRC2</accession>
<evidence type="ECO:0000313" key="3">
    <source>
        <dbReference type="Proteomes" id="UP000481858"/>
    </source>
</evidence>
<dbReference type="Proteomes" id="UP000481858">
    <property type="component" value="Unassembled WGS sequence"/>
</dbReference>
<comment type="caution">
    <text evidence="2">The sequence shown here is derived from an EMBL/GenBank/DDBJ whole genome shotgun (WGS) entry which is preliminary data.</text>
</comment>
<gene>
    <name evidence="2" type="ORF">GQX73_g1775</name>
</gene>
<proteinExistence type="predicted"/>
<protein>
    <recommendedName>
        <fullName evidence="1">Tautomerase cis-CaaD-like domain-containing protein</fullName>
    </recommendedName>
</protein>
<dbReference type="AlphaFoldDB" id="A0A7C8MRC2"/>
<dbReference type="Gene3D" id="3.30.429.10">
    <property type="entry name" value="Macrophage Migration Inhibitory Factor"/>
    <property type="match status" value="1"/>
</dbReference>
<dbReference type="InterPro" id="IPR028116">
    <property type="entry name" value="Cis-CaaD-like"/>
</dbReference>
<dbReference type="InParanoid" id="A0A7C8MRC2"/>
<dbReference type="EMBL" id="WUBL01000011">
    <property type="protein sequence ID" value="KAF2971712.1"/>
    <property type="molecule type" value="Genomic_DNA"/>
</dbReference>
<dbReference type="OrthoDB" id="2129288at2759"/>
<evidence type="ECO:0000313" key="2">
    <source>
        <dbReference type="EMBL" id="KAF2971712.1"/>
    </source>
</evidence>
<sequence>MPRWVFNHTKGAFTYEDKKKLAQGMSNIYTTFGLPAFLAHVHFFELEDGNIWSGGEPSHPFTTITIYHAAANIRNKVEGEHFLKALDDVVRPVLKPKGIGWESNVYETPRDNWRVQGLAAPDFGTEMMSRWVRDNKFTDEDEEQLLRQQGYFDKSIWKMPNFQIEKY</sequence>
<keyword evidence="3" id="KW-1185">Reference proteome</keyword>
<evidence type="ECO:0000259" key="1">
    <source>
        <dbReference type="Pfam" id="PF14832"/>
    </source>
</evidence>